<name>A0A0B8ZWX9_BRELN</name>
<dbReference type="PATRIC" id="fig|1703.6.peg.2991"/>
<gene>
    <name evidence="2" type="ORF">AE0388_3039</name>
</gene>
<dbReference type="PANTHER" id="PTHR36456:SF1">
    <property type="entry name" value="UPF0232 PROTEIN SCO3875"/>
    <property type="match status" value="1"/>
</dbReference>
<dbReference type="AlphaFoldDB" id="A0A0B8ZWX9"/>
<proteinExistence type="predicted"/>
<evidence type="ECO:0000256" key="1">
    <source>
        <dbReference type="SAM" id="MobiDB-lite"/>
    </source>
</evidence>
<sequence>MSGIARDYSTPVAALEALDRVRRMEVTEAKFVRSRRRSRLRGEVVYSGSGRDGRDPKTVSSVLGSLITDRGWSSSLDIGKVLGRWPDLVGPQVAQHATPVDFSPPLLVIAADSTTWATQLRVLKPTILRKLEEGLGSATITEIEIKGPQGRSFKRGRRSVAGRGPRDTFG</sequence>
<dbReference type="Proteomes" id="UP000031488">
    <property type="component" value="Unassembled WGS sequence"/>
</dbReference>
<organism evidence="2 3">
    <name type="scientific">Brevibacterium linens</name>
    <dbReference type="NCBI Taxonomy" id="1703"/>
    <lineage>
        <taxon>Bacteria</taxon>
        <taxon>Bacillati</taxon>
        <taxon>Actinomycetota</taxon>
        <taxon>Actinomycetes</taxon>
        <taxon>Micrococcales</taxon>
        <taxon>Brevibacteriaceae</taxon>
        <taxon>Brevibacterium</taxon>
    </lineage>
</organism>
<dbReference type="OrthoDB" id="5516926at2"/>
<comment type="caution">
    <text evidence="2">The sequence shown here is derived from an EMBL/GenBank/DDBJ whole genome shotgun (WGS) entry which is preliminary data.</text>
</comment>
<reference evidence="2 3" key="1">
    <citation type="submission" date="2014-11" db="EMBL/GenBank/DDBJ databases">
        <title>Draft Genome Sequence of Brevibacterium linens AE038-8.</title>
        <authorList>
            <person name="Maizel D."/>
            <person name="Utturkar S.M."/>
            <person name="Brown S.D."/>
            <person name="Ferrero M."/>
            <person name="Rosen B.P."/>
        </authorList>
    </citation>
    <scope>NUCLEOTIDE SEQUENCE [LARGE SCALE GENOMIC DNA]</scope>
    <source>
        <strain evidence="2 3">AE038-8</strain>
    </source>
</reference>
<protein>
    <recommendedName>
        <fullName evidence="4">DUF721 domain-containing protein</fullName>
    </recommendedName>
</protein>
<dbReference type="InterPro" id="IPR007922">
    <property type="entry name" value="DciA-like"/>
</dbReference>
<feature type="region of interest" description="Disordered" evidence="1">
    <location>
        <begin position="149"/>
        <end position="170"/>
    </location>
</feature>
<evidence type="ECO:0000313" key="2">
    <source>
        <dbReference type="EMBL" id="KHS50967.1"/>
    </source>
</evidence>
<evidence type="ECO:0008006" key="4">
    <source>
        <dbReference type="Google" id="ProtNLM"/>
    </source>
</evidence>
<dbReference type="STRING" id="1703.BLSMQ_0004"/>
<dbReference type="PANTHER" id="PTHR36456">
    <property type="entry name" value="UPF0232 PROTEIN SCO3875"/>
    <property type="match status" value="1"/>
</dbReference>
<dbReference type="RefSeq" id="WP_039211703.1">
    <property type="nucleotide sequence ID" value="NZ_JBCLTJ010000001.1"/>
</dbReference>
<dbReference type="Pfam" id="PF05258">
    <property type="entry name" value="DciA"/>
    <property type="match status" value="1"/>
</dbReference>
<keyword evidence="3" id="KW-1185">Reference proteome</keyword>
<accession>A0A0B8ZWX9</accession>
<dbReference type="EMBL" id="JTJZ01000022">
    <property type="protein sequence ID" value="KHS50967.1"/>
    <property type="molecule type" value="Genomic_DNA"/>
</dbReference>
<evidence type="ECO:0000313" key="3">
    <source>
        <dbReference type="Proteomes" id="UP000031488"/>
    </source>
</evidence>